<dbReference type="InterPro" id="IPR011335">
    <property type="entry name" value="Restrct_endonuc-II-like"/>
</dbReference>
<proteinExistence type="predicted"/>
<dbReference type="Pfam" id="PF05685">
    <property type="entry name" value="Uma2"/>
    <property type="match status" value="1"/>
</dbReference>
<keyword evidence="3" id="KW-1185">Reference proteome</keyword>
<accession>A0ABS5AL83</accession>
<dbReference type="EMBL" id="JAGIOO010000001">
    <property type="protein sequence ID" value="MBP2477311.1"/>
    <property type="molecule type" value="Genomic_DNA"/>
</dbReference>
<organism evidence="2 3">
    <name type="scientific">Crossiella equi</name>
    <dbReference type="NCBI Taxonomy" id="130796"/>
    <lineage>
        <taxon>Bacteria</taxon>
        <taxon>Bacillati</taxon>
        <taxon>Actinomycetota</taxon>
        <taxon>Actinomycetes</taxon>
        <taxon>Pseudonocardiales</taxon>
        <taxon>Pseudonocardiaceae</taxon>
        <taxon>Crossiella</taxon>
    </lineage>
</organism>
<dbReference type="SUPFAM" id="SSF52980">
    <property type="entry name" value="Restriction endonuclease-like"/>
    <property type="match status" value="1"/>
</dbReference>
<protein>
    <submittedName>
        <fullName evidence="2">Uma2 family endonuclease</fullName>
    </submittedName>
</protein>
<evidence type="ECO:0000313" key="2">
    <source>
        <dbReference type="EMBL" id="MBP2477311.1"/>
    </source>
</evidence>
<gene>
    <name evidence="2" type="ORF">JOF53_006183</name>
</gene>
<keyword evidence="2" id="KW-0540">Nuclease</keyword>
<dbReference type="CDD" id="cd06260">
    <property type="entry name" value="DUF820-like"/>
    <property type="match status" value="1"/>
</dbReference>
<name>A0ABS5AL83_9PSEU</name>
<keyword evidence="2" id="KW-0378">Hydrolase</keyword>
<evidence type="ECO:0000313" key="3">
    <source>
        <dbReference type="Proteomes" id="UP001519363"/>
    </source>
</evidence>
<dbReference type="Gene3D" id="3.90.1570.10">
    <property type="entry name" value="tt1808, chain A"/>
    <property type="match status" value="1"/>
</dbReference>
<dbReference type="Proteomes" id="UP001519363">
    <property type="component" value="Unassembled WGS sequence"/>
</dbReference>
<dbReference type="PANTHER" id="PTHR35400">
    <property type="entry name" value="SLR1083 PROTEIN"/>
    <property type="match status" value="1"/>
</dbReference>
<sequence>MALPADTNPDAFPVHAEPWTLDEVLALPEDQGQRVELIDGAVVVSPAPGKRHQRILQRLQVRLDDAVPPHYEIMPGVNVVLNGERLLIPDLAVTINPGDEGVYYRGDEVLLALEIISPSSKVYDRALKRQLYAEAGVPYFVLVDPATSPVSATVYAFDEGEYHEIARAEDGRLELDRPFPVKVDLGS</sequence>
<dbReference type="RefSeq" id="WP_086780594.1">
    <property type="nucleotide sequence ID" value="NZ_JAGIOO010000001.1"/>
</dbReference>
<dbReference type="PANTHER" id="PTHR35400:SF3">
    <property type="entry name" value="SLL1072 PROTEIN"/>
    <property type="match status" value="1"/>
</dbReference>
<dbReference type="InterPro" id="IPR012296">
    <property type="entry name" value="Nuclease_put_TT1808"/>
</dbReference>
<reference evidence="2 3" key="1">
    <citation type="submission" date="2021-03" db="EMBL/GenBank/DDBJ databases">
        <title>Sequencing the genomes of 1000 actinobacteria strains.</title>
        <authorList>
            <person name="Klenk H.-P."/>
        </authorList>
    </citation>
    <scope>NUCLEOTIDE SEQUENCE [LARGE SCALE GENOMIC DNA]</scope>
    <source>
        <strain evidence="2 3">DSM 44580</strain>
    </source>
</reference>
<evidence type="ECO:0000259" key="1">
    <source>
        <dbReference type="Pfam" id="PF05685"/>
    </source>
</evidence>
<feature type="domain" description="Putative restriction endonuclease" evidence="1">
    <location>
        <begin position="22"/>
        <end position="180"/>
    </location>
</feature>
<dbReference type="InterPro" id="IPR008538">
    <property type="entry name" value="Uma2"/>
</dbReference>
<comment type="caution">
    <text evidence="2">The sequence shown here is derived from an EMBL/GenBank/DDBJ whole genome shotgun (WGS) entry which is preliminary data.</text>
</comment>
<dbReference type="GO" id="GO:0004519">
    <property type="term" value="F:endonuclease activity"/>
    <property type="evidence" value="ECO:0007669"/>
    <property type="project" value="UniProtKB-KW"/>
</dbReference>
<keyword evidence="2" id="KW-0255">Endonuclease</keyword>